<keyword evidence="11" id="KW-1185">Reference proteome</keyword>
<keyword evidence="8 9" id="KW-0472">Membrane</keyword>
<evidence type="ECO:0000256" key="1">
    <source>
        <dbReference type="ARBA" id="ARBA00004225"/>
    </source>
</evidence>
<dbReference type="AlphaFoldDB" id="A0A8C1CSY9"/>
<feature type="transmembrane region" description="Helical" evidence="9">
    <location>
        <begin position="272"/>
        <end position="296"/>
    </location>
</feature>
<evidence type="ECO:0000256" key="3">
    <source>
        <dbReference type="ARBA" id="ARBA00022448"/>
    </source>
</evidence>
<dbReference type="Proteomes" id="UP001108240">
    <property type="component" value="Unplaced"/>
</dbReference>
<dbReference type="Ensembl" id="ENSCCRT00000053570.2">
    <property type="protein sequence ID" value="ENSCCRP00000049451.2"/>
    <property type="gene ID" value="ENSCCRG00000026322.2"/>
</dbReference>
<dbReference type="InterPro" id="IPR004686">
    <property type="entry name" value="Mtc"/>
</dbReference>
<name>A0A8C1CSY9_CYPCA</name>
<proteinExistence type="inferred from homology"/>
<dbReference type="OMA" id="NVRFWIA"/>
<evidence type="ECO:0000256" key="5">
    <source>
        <dbReference type="ARBA" id="ARBA00022970"/>
    </source>
</evidence>
<feature type="transmembrane region" description="Helical" evidence="9">
    <location>
        <begin position="243"/>
        <end position="260"/>
    </location>
</feature>
<keyword evidence="5" id="KW-0029">Amino-acid transport</keyword>
<dbReference type="GO" id="GO:0006865">
    <property type="term" value="P:amino acid transport"/>
    <property type="evidence" value="ECO:0007669"/>
    <property type="project" value="UniProtKB-KW"/>
</dbReference>
<accession>A0A8C1CSY9</accession>
<sequence>MDPNLQYWQSNGQSFLSRLRLWFKILDPSSVLSSQAEIEQARTLLQNEGLTQRKEKVVCLIYLSSVHPDTGGVISPLFRSQVFLPISAPLVVASLLPHKGIKPALFWQFLLQTYCAGFNHANRNATATTVNNITIIIIQSNVILMNVLLGNTKNELSINILSFQALPQLILKRFRLIGAVAETFSRSLLPVPLSACLAGFSVMVVRSEEADNGIRVFDSNGNAIGVSKAAGSKAIKETALSRAALFGTTAAVPTLLLALLKRAKFVQRNPMIIAPVRHISTAIIFGLMIPVSFSLFPQFGKIKKESLEEEFQSLDSNGELFYHRGL</sequence>
<keyword evidence="4 9" id="KW-0812">Transmembrane</keyword>
<evidence type="ECO:0000313" key="11">
    <source>
        <dbReference type="Proteomes" id="UP001108240"/>
    </source>
</evidence>
<evidence type="ECO:0000256" key="7">
    <source>
        <dbReference type="ARBA" id="ARBA00023128"/>
    </source>
</evidence>
<keyword evidence="3" id="KW-0813">Transport</keyword>
<comment type="subcellular location">
    <subcellularLocation>
        <location evidence="1">Mitochondrion membrane</location>
        <topology evidence="1">Multi-pass membrane protein</topology>
    </subcellularLocation>
</comment>
<reference evidence="10" key="1">
    <citation type="submission" date="2025-08" db="UniProtKB">
        <authorList>
            <consortium name="Ensembl"/>
        </authorList>
    </citation>
    <scope>IDENTIFICATION</scope>
</reference>
<dbReference type="GO" id="GO:0015075">
    <property type="term" value="F:monoatomic ion transmembrane transporter activity"/>
    <property type="evidence" value="ECO:0007669"/>
    <property type="project" value="InterPro"/>
</dbReference>
<dbReference type="GO" id="GO:1990542">
    <property type="term" value="P:mitochondrial transmembrane transport"/>
    <property type="evidence" value="ECO:0007669"/>
    <property type="project" value="TreeGrafter"/>
</dbReference>
<evidence type="ECO:0000256" key="2">
    <source>
        <dbReference type="ARBA" id="ARBA00005974"/>
    </source>
</evidence>
<dbReference type="GeneTree" id="ENSGT01030000234641"/>
<reference evidence="10" key="2">
    <citation type="submission" date="2025-09" db="UniProtKB">
        <authorList>
            <consortium name="Ensembl"/>
        </authorList>
    </citation>
    <scope>IDENTIFICATION</scope>
</reference>
<keyword evidence="7" id="KW-0496">Mitochondrion</keyword>
<keyword evidence="6 9" id="KW-1133">Transmembrane helix</keyword>
<dbReference type="Pfam" id="PF03820">
    <property type="entry name" value="SFXNs"/>
    <property type="match status" value="1"/>
</dbReference>
<dbReference type="PANTHER" id="PTHR11153:SF3">
    <property type="entry name" value="SIDEROFLEXIN-4"/>
    <property type="match status" value="1"/>
</dbReference>
<dbReference type="PANTHER" id="PTHR11153">
    <property type="entry name" value="SIDEROFLEXIN"/>
    <property type="match status" value="1"/>
</dbReference>
<evidence type="ECO:0000256" key="9">
    <source>
        <dbReference type="SAM" id="Phobius"/>
    </source>
</evidence>
<protein>
    <submittedName>
        <fullName evidence="10">Sideroflexin 4</fullName>
    </submittedName>
</protein>
<evidence type="ECO:0000256" key="8">
    <source>
        <dbReference type="ARBA" id="ARBA00023136"/>
    </source>
</evidence>
<evidence type="ECO:0000256" key="4">
    <source>
        <dbReference type="ARBA" id="ARBA00022692"/>
    </source>
</evidence>
<dbReference type="GO" id="GO:0005743">
    <property type="term" value="C:mitochondrial inner membrane"/>
    <property type="evidence" value="ECO:0007669"/>
    <property type="project" value="TreeGrafter"/>
</dbReference>
<evidence type="ECO:0000256" key="6">
    <source>
        <dbReference type="ARBA" id="ARBA00022989"/>
    </source>
</evidence>
<organism evidence="10 11">
    <name type="scientific">Cyprinus carpio carpio</name>
    <dbReference type="NCBI Taxonomy" id="630221"/>
    <lineage>
        <taxon>Eukaryota</taxon>
        <taxon>Metazoa</taxon>
        <taxon>Chordata</taxon>
        <taxon>Craniata</taxon>
        <taxon>Vertebrata</taxon>
        <taxon>Euteleostomi</taxon>
        <taxon>Actinopterygii</taxon>
        <taxon>Neopterygii</taxon>
        <taxon>Teleostei</taxon>
        <taxon>Ostariophysi</taxon>
        <taxon>Cypriniformes</taxon>
        <taxon>Cyprinidae</taxon>
        <taxon>Cyprininae</taxon>
        <taxon>Cyprinus</taxon>
    </lineage>
</organism>
<comment type="similarity">
    <text evidence="2">Belongs to the sideroflexin family.</text>
</comment>
<evidence type="ECO:0000313" key="10">
    <source>
        <dbReference type="Ensembl" id="ENSCCRP00000049451.2"/>
    </source>
</evidence>